<evidence type="ECO:0000256" key="1">
    <source>
        <dbReference type="SAM" id="MobiDB-lite"/>
    </source>
</evidence>
<dbReference type="InterPro" id="IPR025392">
    <property type="entry name" value="DUF4124"/>
</dbReference>
<reference evidence="4 5" key="1">
    <citation type="submission" date="2020-08" db="EMBL/GenBank/DDBJ databases">
        <title>Streptomycin Non-resistant strain, P. mexicana.</title>
        <authorList>
            <person name="Ganesh-Kumar S."/>
            <person name="Zhe T."/>
            <person name="Yu Z."/>
            <person name="Min Y."/>
        </authorList>
    </citation>
    <scope>NUCLEOTIDE SEQUENCE [LARGE SCALE GENOMIC DNA]</scope>
    <source>
        <strain evidence="4 5">GTZY2</strain>
    </source>
</reference>
<accession>A0A7G9T9I3</accession>
<proteinExistence type="predicted"/>
<dbReference type="AlphaFoldDB" id="A0A7G9T9I3"/>
<feature type="domain" description="DUF4124" evidence="3">
    <location>
        <begin position="19"/>
        <end position="64"/>
    </location>
</feature>
<evidence type="ECO:0000313" key="4">
    <source>
        <dbReference type="EMBL" id="QNN76758.1"/>
    </source>
</evidence>
<feature type="region of interest" description="Disordered" evidence="1">
    <location>
        <begin position="43"/>
        <end position="98"/>
    </location>
</feature>
<dbReference type="RefSeq" id="WP_187572489.1">
    <property type="nucleotide sequence ID" value="NZ_CP060731.1"/>
</dbReference>
<dbReference type="GeneID" id="81471796"/>
<dbReference type="Proteomes" id="UP000515838">
    <property type="component" value="Chromosome"/>
</dbReference>
<feature type="chain" id="PRO_5029018737" evidence="2">
    <location>
        <begin position="27"/>
        <end position="147"/>
    </location>
</feature>
<evidence type="ECO:0000259" key="3">
    <source>
        <dbReference type="Pfam" id="PF13511"/>
    </source>
</evidence>
<keyword evidence="2" id="KW-0732">Signal</keyword>
<sequence length="147" mass="16394">MSRSHAPAGRLLLACVLIALGSSTWGSDPVYKCRDHAGQAHYQASPCPATQHTEWRREYPDKPSAQTDTRPIAARVAEQPHPTVSRRADHRPRRGAAAQGAVISLYRDPAACERARQARDRAHARLGLRRDFATSRRLDDRVHDACR</sequence>
<dbReference type="EMBL" id="CP060731">
    <property type="protein sequence ID" value="QNN76758.1"/>
    <property type="molecule type" value="Genomic_DNA"/>
</dbReference>
<protein>
    <submittedName>
        <fullName evidence="4">DUF4124 domain-containing protein</fullName>
    </submittedName>
</protein>
<feature type="signal peptide" evidence="2">
    <location>
        <begin position="1"/>
        <end position="26"/>
    </location>
</feature>
<evidence type="ECO:0000256" key="2">
    <source>
        <dbReference type="SAM" id="SignalP"/>
    </source>
</evidence>
<name>A0A7G9T9I3_PSEMX</name>
<gene>
    <name evidence="4" type="ORF">IAE60_12490</name>
</gene>
<evidence type="ECO:0000313" key="5">
    <source>
        <dbReference type="Proteomes" id="UP000515838"/>
    </source>
</evidence>
<organism evidence="4 5">
    <name type="scientific">Pseudoxanthomonas mexicana</name>
    <dbReference type="NCBI Taxonomy" id="128785"/>
    <lineage>
        <taxon>Bacteria</taxon>
        <taxon>Pseudomonadati</taxon>
        <taxon>Pseudomonadota</taxon>
        <taxon>Gammaproteobacteria</taxon>
        <taxon>Lysobacterales</taxon>
        <taxon>Lysobacteraceae</taxon>
        <taxon>Pseudoxanthomonas</taxon>
    </lineage>
</organism>
<dbReference type="Pfam" id="PF13511">
    <property type="entry name" value="DUF4124"/>
    <property type="match status" value="1"/>
</dbReference>